<dbReference type="InterPro" id="IPR001926">
    <property type="entry name" value="TrpB-like_PALP"/>
</dbReference>
<dbReference type="AlphaFoldDB" id="A0AAV7YM72"/>
<dbReference type="Pfam" id="PF00291">
    <property type="entry name" value="PALP"/>
    <property type="match status" value="1"/>
</dbReference>
<dbReference type="Gene3D" id="3.40.50.1100">
    <property type="match status" value="2"/>
</dbReference>
<dbReference type="Proteomes" id="UP001146793">
    <property type="component" value="Unassembled WGS sequence"/>
</dbReference>
<evidence type="ECO:0000313" key="2">
    <source>
        <dbReference type="EMBL" id="KAJ3430868.1"/>
    </source>
</evidence>
<proteinExistence type="predicted"/>
<dbReference type="InterPro" id="IPR050214">
    <property type="entry name" value="Cys_Synth/Cystath_Beta-Synth"/>
</dbReference>
<dbReference type="PANTHER" id="PTHR10314">
    <property type="entry name" value="CYSTATHIONINE BETA-SYNTHASE"/>
    <property type="match status" value="1"/>
</dbReference>
<dbReference type="InterPro" id="IPR036052">
    <property type="entry name" value="TrpB-like_PALP_sf"/>
</dbReference>
<evidence type="ECO:0000313" key="3">
    <source>
        <dbReference type="Proteomes" id="UP001146793"/>
    </source>
</evidence>
<protein>
    <submittedName>
        <fullName evidence="2">Cystathionine beta-synthase</fullName>
    </submittedName>
</protein>
<accession>A0AAV7YM72</accession>
<organism evidence="2 3">
    <name type="scientific">Anaeramoeba flamelloides</name>
    <dbReference type="NCBI Taxonomy" id="1746091"/>
    <lineage>
        <taxon>Eukaryota</taxon>
        <taxon>Metamonada</taxon>
        <taxon>Anaeramoebidae</taxon>
        <taxon>Anaeramoeba</taxon>
    </lineage>
</organism>
<feature type="domain" description="Tryptophan synthase beta chain-like PALP" evidence="1">
    <location>
        <begin position="99"/>
        <end position="345"/>
    </location>
</feature>
<evidence type="ECO:0000259" key="1">
    <source>
        <dbReference type="Pfam" id="PF00291"/>
    </source>
</evidence>
<name>A0AAV7YM72_9EUKA</name>
<comment type="caution">
    <text evidence="2">The sequence shown here is derived from an EMBL/GenBank/DDBJ whole genome shotgun (WGS) entry which is preliminary data.</text>
</comment>
<reference evidence="2" key="1">
    <citation type="submission" date="2022-08" db="EMBL/GenBank/DDBJ databases">
        <title>Novel sulphate-reducing endosymbionts in the free-living metamonad Anaeramoeba.</title>
        <authorList>
            <person name="Jerlstrom-Hultqvist J."/>
            <person name="Cepicka I."/>
            <person name="Gallot-Lavallee L."/>
            <person name="Salas-Leiva D."/>
            <person name="Curtis B.A."/>
            <person name="Zahonova K."/>
            <person name="Pipaliya S."/>
            <person name="Dacks J."/>
            <person name="Roger A.J."/>
        </authorList>
    </citation>
    <scope>NUCLEOTIDE SEQUENCE</scope>
    <source>
        <strain evidence="2">Busselton2</strain>
    </source>
</reference>
<dbReference type="EMBL" id="JANTQA010000048">
    <property type="protein sequence ID" value="KAJ3430868.1"/>
    <property type="molecule type" value="Genomic_DNA"/>
</dbReference>
<sequence length="522" mass="59925">MLSFLAKKTTKNYLRGFSTNIISEQVLQRTIQRCSERNIVIPTYDEMFNPQLIPNDIKNDLSNIGLWDINPRNLFRVTWKNEPTEFGGGFGGANYIEIPKELSGVDARIIVLLGKYLPTGSHKVGASFGPIVEKLVRGGFDPTTQKALWPSTGNYCRGGAFNSELLGCKSLAVMPEGMSQERFDWLESIGSEIYRTKSTESNIKEIFTKMHQLEKEMGDSLVVLNQFTEFANPMWHYAVTGRTMEELYNQLATPRSNFKGLFLNQGSGGTLGSSMYLHQKFPNMKTACGEALQCPTLLENGYGKHRIEGIGDTYVPWILNMKDMDLLVGIDDQDCVDLLRLFNEKPGQEFLLKKGVEKSLVDRLSVFGISSIGNLLGAIKFAKYYEMKKDDFIFTVATDSAALYQSRLQSFNQKLGGYTQENAISHYYGSLMKQNIQYMQELSYYEKKRCHHLKYFTWVEQEGKSVKELDQQWDDDYYWTERMEEYKNLNHLIRSFNQRSKDLKKSFSIPKYSYKENEAAFH</sequence>
<gene>
    <name evidence="2" type="ORF">M0812_02542</name>
</gene>
<dbReference type="SUPFAM" id="SSF53686">
    <property type="entry name" value="Tryptophan synthase beta subunit-like PLP-dependent enzymes"/>
    <property type="match status" value="1"/>
</dbReference>